<name>A0A081CEH7_PSEA2</name>
<dbReference type="HOGENOM" id="CLU_2263408_0_0_1"/>
<protein>
    <submittedName>
        <fullName evidence="1">Uncharacterized protein</fullName>
    </submittedName>
</protein>
<reference evidence="2" key="1">
    <citation type="journal article" date="2014" name="Genome Announc.">
        <title>Draft Genome Sequence of the Yeast Pseudozyma antarctica Type Strain JCM10317, a Producer of the Glycolipid Biosurfactants, Mannosylerythritol Lipids.</title>
        <authorList>
            <person name="Saika A."/>
            <person name="Koike H."/>
            <person name="Hori T."/>
            <person name="Fukuoka T."/>
            <person name="Sato S."/>
            <person name="Habe H."/>
            <person name="Kitamoto D."/>
            <person name="Morita T."/>
        </authorList>
    </citation>
    <scope>NUCLEOTIDE SEQUENCE [LARGE SCALE GENOMIC DNA]</scope>
    <source>
        <strain evidence="2">JCM 10317</strain>
    </source>
</reference>
<organism evidence="1 2">
    <name type="scientific">Pseudozyma antarctica</name>
    <name type="common">Yeast</name>
    <name type="synonym">Candida antarctica</name>
    <dbReference type="NCBI Taxonomy" id="84753"/>
    <lineage>
        <taxon>Eukaryota</taxon>
        <taxon>Fungi</taxon>
        <taxon>Dikarya</taxon>
        <taxon>Basidiomycota</taxon>
        <taxon>Ustilaginomycotina</taxon>
        <taxon>Ustilaginomycetes</taxon>
        <taxon>Ustilaginales</taxon>
        <taxon>Ustilaginaceae</taxon>
        <taxon>Moesziomyces</taxon>
    </lineage>
</organism>
<proteinExistence type="predicted"/>
<dbReference type="Proteomes" id="UP000053758">
    <property type="component" value="Unassembled WGS sequence"/>
</dbReference>
<dbReference type="AlphaFoldDB" id="A0A081CEH7"/>
<evidence type="ECO:0000313" key="2">
    <source>
        <dbReference type="Proteomes" id="UP000053758"/>
    </source>
</evidence>
<gene>
    <name evidence="1" type="ORF">PAN0_007d3290</name>
</gene>
<evidence type="ECO:0000313" key="1">
    <source>
        <dbReference type="EMBL" id="GAK65073.1"/>
    </source>
</evidence>
<keyword evidence="2" id="KW-1185">Reference proteome</keyword>
<sequence>MPPKGRRSLMRCVTRTLARTVSGVVPTGGRQSPYTAAGVEGGLAYDIEIDRARSSSLKAEVSSDGTRALTEYCREGGSRWKEAAILHPSDPTGVAASIGKDFF</sequence>
<dbReference type="GeneID" id="26304156"/>
<accession>A0A081CEH7</accession>
<dbReference type="RefSeq" id="XP_014656860.1">
    <property type="nucleotide sequence ID" value="XM_014801374.1"/>
</dbReference>
<dbReference type="EMBL" id="DF830074">
    <property type="protein sequence ID" value="GAK65073.1"/>
    <property type="molecule type" value="Genomic_DNA"/>
</dbReference>